<dbReference type="InterPro" id="IPR005119">
    <property type="entry name" value="LysR_subst-bd"/>
</dbReference>
<evidence type="ECO:0000256" key="3">
    <source>
        <dbReference type="ARBA" id="ARBA00023015"/>
    </source>
</evidence>
<dbReference type="CDD" id="cd08471">
    <property type="entry name" value="PBP2_CrgA_like_2"/>
    <property type="match status" value="1"/>
</dbReference>
<evidence type="ECO:0000256" key="2">
    <source>
        <dbReference type="ARBA" id="ARBA00009437"/>
    </source>
</evidence>
<dbReference type="FunFam" id="1.10.10.10:FF:000001">
    <property type="entry name" value="LysR family transcriptional regulator"/>
    <property type="match status" value="1"/>
</dbReference>
<comment type="similarity">
    <text evidence="2">Belongs to the LysR transcriptional regulatory family.</text>
</comment>
<evidence type="ECO:0000313" key="7">
    <source>
        <dbReference type="EMBL" id="OAF19744.1"/>
    </source>
</evidence>
<dbReference type="PANTHER" id="PTHR30537:SF5">
    <property type="entry name" value="HTH-TYPE TRANSCRIPTIONAL ACTIVATOR TTDR-RELATED"/>
    <property type="match status" value="1"/>
</dbReference>
<evidence type="ECO:0000256" key="4">
    <source>
        <dbReference type="ARBA" id="ARBA00023125"/>
    </source>
</evidence>
<dbReference type="GO" id="GO:0003700">
    <property type="term" value="F:DNA-binding transcription factor activity"/>
    <property type="evidence" value="ECO:0007669"/>
    <property type="project" value="InterPro"/>
</dbReference>
<evidence type="ECO:0000256" key="5">
    <source>
        <dbReference type="ARBA" id="ARBA00023163"/>
    </source>
</evidence>
<reference evidence="7 8" key="1">
    <citation type="submission" date="2016-02" db="EMBL/GenBank/DDBJ databases">
        <title>Draft genome sequence of the strain BR 10247T Bradyrhizobium neotropicale isolated from nodules of Centrolobium paraense.</title>
        <authorList>
            <person name="Simoes-Araujo J.L."/>
            <person name="Barauna A.C."/>
            <person name="Silva K."/>
            <person name="Zilli J.E."/>
        </authorList>
    </citation>
    <scope>NUCLEOTIDE SEQUENCE [LARGE SCALE GENOMIC DNA]</scope>
    <source>
        <strain evidence="7 8">BR 10247</strain>
    </source>
</reference>
<proteinExistence type="inferred from homology"/>
<evidence type="ECO:0000313" key="8">
    <source>
        <dbReference type="Proteomes" id="UP000077173"/>
    </source>
</evidence>
<protein>
    <submittedName>
        <fullName evidence="7">LysR family transcriptional regulator</fullName>
    </submittedName>
</protein>
<dbReference type="InterPro" id="IPR036388">
    <property type="entry name" value="WH-like_DNA-bd_sf"/>
</dbReference>
<dbReference type="SUPFAM" id="SSF46785">
    <property type="entry name" value="Winged helix' DNA-binding domain"/>
    <property type="match status" value="1"/>
</dbReference>
<keyword evidence="5" id="KW-0804">Transcription</keyword>
<dbReference type="EMBL" id="LSEF01000016">
    <property type="protein sequence ID" value="OAF19744.1"/>
    <property type="molecule type" value="Genomic_DNA"/>
</dbReference>
<dbReference type="InterPro" id="IPR058163">
    <property type="entry name" value="LysR-type_TF_proteobact-type"/>
</dbReference>
<dbReference type="PANTHER" id="PTHR30537">
    <property type="entry name" value="HTH-TYPE TRANSCRIPTIONAL REGULATOR"/>
    <property type="match status" value="1"/>
</dbReference>
<sequence length="307" mass="33421">MDRLDAMKVFVLAVDEGSLAAAGRKLGRSPAAVSRAIAFLEERVGAELLHRTTRSIKLSEEGERYVEICRRVLTELEEADDIAAGPRAAPRGTLAITAPVVSGEMVLRPILDAFLDAYPTVSAKLLLFDRSVNLIEEGIDVALRIGPLSDSAMVATKLGDVRRVVVAAPRYLNQHPRIEEPGDLAKHQIIAMAHLPNSWTFAPQRGSSSSRTVQFTPRLVINSTYAAVASAVAGRGVARMYSYQVAEQVHRGELDIVLAGDEDPEMPVHLISPQGRLSVPKVRAFTDFAAPRLKKQFAVLKKAIDTR</sequence>
<dbReference type="GO" id="GO:0006351">
    <property type="term" value="P:DNA-templated transcription"/>
    <property type="evidence" value="ECO:0007669"/>
    <property type="project" value="TreeGrafter"/>
</dbReference>
<dbReference type="Pfam" id="PF00126">
    <property type="entry name" value="HTH_1"/>
    <property type="match status" value="1"/>
</dbReference>
<name>A0A176ZHW3_9BRAD</name>
<comment type="function">
    <text evidence="1">NodD regulates the expression of the nodABCFE genes which encode other nodulation proteins. NodD is also a negative regulator of its own expression. Binds flavonoids as inducers.</text>
</comment>
<evidence type="ECO:0000256" key="1">
    <source>
        <dbReference type="ARBA" id="ARBA00003502"/>
    </source>
</evidence>
<dbReference type="Pfam" id="PF03466">
    <property type="entry name" value="LysR_substrate"/>
    <property type="match status" value="1"/>
</dbReference>
<dbReference type="Proteomes" id="UP000077173">
    <property type="component" value="Unassembled WGS sequence"/>
</dbReference>
<dbReference type="InterPro" id="IPR036390">
    <property type="entry name" value="WH_DNA-bd_sf"/>
</dbReference>
<evidence type="ECO:0000259" key="6">
    <source>
        <dbReference type="PROSITE" id="PS50931"/>
    </source>
</evidence>
<dbReference type="RefSeq" id="WP_063676348.1">
    <property type="nucleotide sequence ID" value="NZ_LSEF01000016.1"/>
</dbReference>
<keyword evidence="8" id="KW-1185">Reference proteome</keyword>
<accession>A0A176ZHW3</accession>
<dbReference type="PROSITE" id="PS50931">
    <property type="entry name" value="HTH_LYSR"/>
    <property type="match status" value="1"/>
</dbReference>
<organism evidence="7 8">
    <name type="scientific">Bradyrhizobium neotropicale</name>
    <dbReference type="NCBI Taxonomy" id="1497615"/>
    <lineage>
        <taxon>Bacteria</taxon>
        <taxon>Pseudomonadati</taxon>
        <taxon>Pseudomonadota</taxon>
        <taxon>Alphaproteobacteria</taxon>
        <taxon>Hyphomicrobiales</taxon>
        <taxon>Nitrobacteraceae</taxon>
        <taxon>Bradyrhizobium</taxon>
    </lineage>
</organism>
<keyword evidence="3" id="KW-0805">Transcription regulation</keyword>
<dbReference type="AlphaFoldDB" id="A0A176ZHW3"/>
<dbReference type="SUPFAM" id="SSF53850">
    <property type="entry name" value="Periplasmic binding protein-like II"/>
    <property type="match status" value="1"/>
</dbReference>
<keyword evidence="4" id="KW-0238">DNA-binding</keyword>
<feature type="domain" description="HTH lysR-type" evidence="6">
    <location>
        <begin position="1"/>
        <end position="59"/>
    </location>
</feature>
<dbReference type="Gene3D" id="3.40.190.290">
    <property type="match status" value="1"/>
</dbReference>
<gene>
    <name evidence="7" type="ORF">AXW67_35540</name>
</gene>
<comment type="caution">
    <text evidence="7">The sequence shown here is derived from an EMBL/GenBank/DDBJ whole genome shotgun (WGS) entry which is preliminary data.</text>
</comment>
<dbReference type="GO" id="GO:0043565">
    <property type="term" value="F:sequence-specific DNA binding"/>
    <property type="evidence" value="ECO:0007669"/>
    <property type="project" value="TreeGrafter"/>
</dbReference>
<dbReference type="InterPro" id="IPR000847">
    <property type="entry name" value="LysR_HTH_N"/>
</dbReference>
<dbReference type="Gene3D" id="1.10.10.10">
    <property type="entry name" value="Winged helix-like DNA-binding domain superfamily/Winged helix DNA-binding domain"/>
    <property type="match status" value="1"/>
</dbReference>